<accession>A0A1Z4LUY8</accession>
<proteinExistence type="predicted"/>
<dbReference type="InterPro" id="IPR025564">
    <property type="entry name" value="CAAD_dom"/>
</dbReference>
<feature type="transmembrane region" description="Helical" evidence="2">
    <location>
        <begin position="101"/>
        <end position="122"/>
    </location>
</feature>
<evidence type="ECO:0000259" key="3">
    <source>
        <dbReference type="Pfam" id="PF14159"/>
    </source>
</evidence>
<evidence type="ECO:0000313" key="5">
    <source>
        <dbReference type="Proteomes" id="UP000218418"/>
    </source>
</evidence>
<evidence type="ECO:0000313" key="4">
    <source>
        <dbReference type="EMBL" id="BAY85049.1"/>
    </source>
</evidence>
<protein>
    <recommendedName>
        <fullName evidence="3">Cyanobacterial aminoacyl-tRNA synthetase CAAD domain-containing protein</fullName>
    </recommendedName>
</protein>
<comment type="subcellular location">
    <subcellularLocation>
        <location evidence="1">Membrane</location>
        <topology evidence="1">Multi-pass membrane protein</topology>
    </subcellularLocation>
</comment>
<dbReference type="InterPro" id="IPR033344">
    <property type="entry name" value="CURT1"/>
</dbReference>
<keyword evidence="2" id="KW-1133">Transmembrane helix</keyword>
<sequence length="151" mass="16700">METEFKEPQKVDTALQNEMPVIDGTNPQTIAKLPPTDTSDSQLEMVGAKISQFLAEIPQDLNKFYSAYKTPLIGLGVFLASFVALKVVLAMLAAINDIPLVSPIFELIGIGYSGWFTFRYLLKAPTRKELAVEIESFKKQITGQNTTESLN</sequence>
<gene>
    <name evidence="4" type="ORF">NIES267_45470</name>
</gene>
<keyword evidence="2" id="KW-0812">Transmembrane</keyword>
<dbReference type="AlphaFoldDB" id="A0A1Z4LUY8"/>
<dbReference type="PANTHER" id="PTHR33222">
    <property type="match status" value="1"/>
</dbReference>
<name>A0A1Z4LUY8_9CYAN</name>
<dbReference type="PANTHER" id="PTHR33222:SF4">
    <property type="entry name" value="PROTEIN CURVATURE THYLAKOID 1A, CHLOROPLASTIC"/>
    <property type="match status" value="1"/>
</dbReference>
<dbReference type="Pfam" id="PF14159">
    <property type="entry name" value="CAAD"/>
    <property type="match status" value="1"/>
</dbReference>
<reference evidence="4 5" key="1">
    <citation type="submission" date="2017-06" db="EMBL/GenBank/DDBJ databases">
        <title>Genome sequencing of cyanobaciteial culture collection at National Institute for Environmental Studies (NIES).</title>
        <authorList>
            <person name="Hirose Y."/>
            <person name="Shimura Y."/>
            <person name="Fujisawa T."/>
            <person name="Nakamura Y."/>
            <person name="Kawachi M."/>
        </authorList>
    </citation>
    <scope>NUCLEOTIDE SEQUENCE [LARGE SCALE GENOMIC DNA]</scope>
    <source>
        <strain evidence="4 5">NIES-267</strain>
    </source>
</reference>
<dbReference type="GO" id="GO:0009579">
    <property type="term" value="C:thylakoid"/>
    <property type="evidence" value="ECO:0007669"/>
    <property type="project" value="InterPro"/>
</dbReference>
<keyword evidence="5" id="KW-1185">Reference proteome</keyword>
<keyword evidence="2" id="KW-0472">Membrane</keyword>
<organism evidence="4 5">
    <name type="scientific">Calothrix parasitica NIES-267</name>
    <dbReference type="NCBI Taxonomy" id="1973488"/>
    <lineage>
        <taxon>Bacteria</taxon>
        <taxon>Bacillati</taxon>
        <taxon>Cyanobacteriota</taxon>
        <taxon>Cyanophyceae</taxon>
        <taxon>Nostocales</taxon>
        <taxon>Calotrichaceae</taxon>
        <taxon>Calothrix</taxon>
    </lineage>
</organism>
<feature type="transmembrane region" description="Helical" evidence="2">
    <location>
        <begin position="72"/>
        <end position="95"/>
    </location>
</feature>
<evidence type="ECO:0000256" key="2">
    <source>
        <dbReference type="SAM" id="Phobius"/>
    </source>
</evidence>
<dbReference type="EMBL" id="AP018227">
    <property type="protein sequence ID" value="BAY85049.1"/>
    <property type="molecule type" value="Genomic_DNA"/>
</dbReference>
<dbReference type="Proteomes" id="UP000218418">
    <property type="component" value="Chromosome"/>
</dbReference>
<dbReference type="GO" id="GO:0016020">
    <property type="term" value="C:membrane"/>
    <property type="evidence" value="ECO:0007669"/>
    <property type="project" value="UniProtKB-SubCell"/>
</dbReference>
<feature type="domain" description="Cyanobacterial aminoacyl-tRNA synthetase CAAD" evidence="3">
    <location>
        <begin position="60"/>
        <end position="143"/>
    </location>
</feature>
<dbReference type="OrthoDB" id="459910at2"/>
<evidence type="ECO:0000256" key="1">
    <source>
        <dbReference type="ARBA" id="ARBA00004141"/>
    </source>
</evidence>